<dbReference type="PANTHER" id="PTHR37946:SF1">
    <property type="entry name" value="SLL1969 PROTEIN"/>
    <property type="match status" value="1"/>
</dbReference>
<dbReference type="EMBL" id="CAKLDI010000002">
    <property type="protein sequence ID" value="CAH0535803.1"/>
    <property type="molecule type" value="Genomic_DNA"/>
</dbReference>
<comment type="caution">
    <text evidence="2">The sequence shown here is derived from an EMBL/GenBank/DDBJ whole genome shotgun (WGS) entry which is preliminary data.</text>
</comment>
<dbReference type="PANTHER" id="PTHR37946">
    <property type="entry name" value="SLL1969 PROTEIN"/>
    <property type="match status" value="1"/>
</dbReference>
<dbReference type="InterPro" id="IPR007751">
    <property type="entry name" value="DUF676_lipase-like"/>
</dbReference>
<keyword evidence="3" id="KW-1185">Reference proteome</keyword>
<feature type="domain" description="DUF676" evidence="1">
    <location>
        <begin position="57"/>
        <end position="159"/>
    </location>
</feature>
<dbReference type="Pfam" id="PF05057">
    <property type="entry name" value="DUF676"/>
    <property type="match status" value="1"/>
</dbReference>
<dbReference type="RefSeq" id="WP_237468653.1">
    <property type="nucleotide sequence ID" value="NZ_CAKLDI010000002.1"/>
</dbReference>
<dbReference type="Proteomes" id="UP000838672">
    <property type="component" value="Unassembled WGS sequence"/>
</dbReference>
<evidence type="ECO:0000313" key="2">
    <source>
        <dbReference type="EMBL" id="CAH0535803.1"/>
    </source>
</evidence>
<sequence>MRYSLFFFIVLTFGCSYQSPQTRVHWFAQSTLLSGVSRCQSPQTAPPETTLDAHAPLVLLVHGCNGSAGRFSALAQVFEFHQQQTLCFSYDDRDSLYDSAQQLAQVIEQLSQHHPQITIIGHSMGGLISRQALTQIDSSDSKTALTLVTISTPFSGIHAAAHCASTPLMVASLGLTIPICYMASGDKWYEITAKSDFILQPQPLWQAIRHIQIITDERDSCREYSSQGQCITSDDIFSLQEQYFPPMLSALNGELYQIKAGHVEIVGYQGQTPDKLIHLFEQIGLMPPNQKTQNYTQRLAILYDIVATDQ</sequence>
<reference evidence="2" key="1">
    <citation type="submission" date="2021-11" db="EMBL/GenBank/DDBJ databases">
        <authorList>
            <person name="Rodrigo-Torres L."/>
            <person name="Arahal R. D."/>
            <person name="Lucena T."/>
        </authorList>
    </citation>
    <scope>NUCLEOTIDE SEQUENCE</scope>
    <source>
        <strain evidence="2">CECT 7929</strain>
    </source>
</reference>
<evidence type="ECO:0000313" key="3">
    <source>
        <dbReference type="Proteomes" id="UP000838672"/>
    </source>
</evidence>
<organism evidence="2 3">
    <name type="scientific">Vibrio stylophorae</name>
    <dbReference type="NCBI Taxonomy" id="659351"/>
    <lineage>
        <taxon>Bacteria</taxon>
        <taxon>Pseudomonadati</taxon>
        <taxon>Pseudomonadota</taxon>
        <taxon>Gammaproteobacteria</taxon>
        <taxon>Vibrionales</taxon>
        <taxon>Vibrionaceae</taxon>
        <taxon>Vibrio</taxon>
    </lineage>
</organism>
<accession>A0ABM8ZY75</accession>
<dbReference type="SUPFAM" id="SSF53474">
    <property type="entry name" value="alpha/beta-Hydrolases"/>
    <property type="match status" value="1"/>
</dbReference>
<proteinExistence type="predicted"/>
<dbReference type="InterPro" id="IPR029058">
    <property type="entry name" value="AB_hydrolase_fold"/>
</dbReference>
<dbReference type="PROSITE" id="PS51257">
    <property type="entry name" value="PROKAR_LIPOPROTEIN"/>
    <property type="match status" value="1"/>
</dbReference>
<dbReference type="Gene3D" id="3.40.50.1820">
    <property type="entry name" value="alpha/beta hydrolase"/>
    <property type="match status" value="1"/>
</dbReference>
<name>A0ABM8ZY75_9VIBR</name>
<gene>
    <name evidence="2" type="ORF">VST7929_03277</name>
</gene>
<evidence type="ECO:0000259" key="1">
    <source>
        <dbReference type="Pfam" id="PF05057"/>
    </source>
</evidence>
<protein>
    <recommendedName>
        <fullName evidence="1">DUF676 domain-containing protein</fullName>
    </recommendedName>
</protein>